<accession>A0A1F6MS52</accession>
<feature type="disulfide bond" description="Redox-active" evidence="9">
    <location>
        <begin position="31"/>
        <end position="34"/>
    </location>
</feature>
<feature type="site" description="Contributes to redox potential value" evidence="8">
    <location>
        <position position="32"/>
    </location>
</feature>
<comment type="similarity">
    <text evidence="1 7">Belongs to the thioredoxin family.</text>
</comment>
<protein>
    <recommendedName>
        <fullName evidence="6 7">Thioredoxin</fullName>
    </recommendedName>
</protein>
<evidence type="ECO:0000256" key="1">
    <source>
        <dbReference type="ARBA" id="ARBA00008987"/>
    </source>
</evidence>
<reference evidence="11 12" key="1">
    <citation type="journal article" date="2016" name="Nat. Commun.">
        <title>Thousands of microbial genomes shed light on interconnected biogeochemical processes in an aquifer system.</title>
        <authorList>
            <person name="Anantharaman K."/>
            <person name="Brown C.T."/>
            <person name="Hug L.A."/>
            <person name="Sharon I."/>
            <person name="Castelle C.J."/>
            <person name="Probst A.J."/>
            <person name="Thomas B.C."/>
            <person name="Singh A."/>
            <person name="Wilkins M.J."/>
            <person name="Karaoz U."/>
            <person name="Brodie E.L."/>
            <person name="Williams K.H."/>
            <person name="Hubbard S.S."/>
            <person name="Banfield J.F."/>
        </authorList>
    </citation>
    <scope>NUCLEOTIDE SEQUENCE [LARGE SCALE GENOMIC DNA]</scope>
</reference>
<name>A0A1F6MS52_9BACT</name>
<evidence type="ECO:0000259" key="10">
    <source>
        <dbReference type="PROSITE" id="PS51352"/>
    </source>
</evidence>
<evidence type="ECO:0000256" key="9">
    <source>
        <dbReference type="PIRSR" id="PIRSR000077-4"/>
    </source>
</evidence>
<dbReference type="PROSITE" id="PS00194">
    <property type="entry name" value="THIOREDOXIN_1"/>
    <property type="match status" value="1"/>
</dbReference>
<dbReference type="InterPro" id="IPR036249">
    <property type="entry name" value="Thioredoxin-like_sf"/>
</dbReference>
<feature type="site" description="Deprotonates C-terminal active site Cys" evidence="8">
    <location>
        <position position="25"/>
    </location>
</feature>
<evidence type="ECO:0000313" key="12">
    <source>
        <dbReference type="Proteomes" id="UP000178347"/>
    </source>
</evidence>
<evidence type="ECO:0000256" key="6">
    <source>
        <dbReference type="NCBIfam" id="TIGR01068"/>
    </source>
</evidence>
<proteinExistence type="inferred from homology"/>
<dbReference type="Pfam" id="PF00085">
    <property type="entry name" value="Thioredoxin"/>
    <property type="match status" value="1"/>
</dbReference>
<feature type="domain" description="Thioredoxin" evidence="10">
    <location>
        <begin position="1"/>
        <end position="108"/>
    </location>
</feature>
<dbReference type="GO" id="GO:0045454">
    <property type="term" value="P:cell redox homeostasis"/>
    <property type="evidence" value="ECO:0007669"/>
    <property type="project" value="TreeGrafter"/>
</dbReference>
<dbReference type="AlphaFoldDB" id="A0A1F6MS52"/>
<organism evidence="11 12">
    <name type="scientific">Candidatus Magasanikbacteria bacterium RIFCSPLOWO2_12_FULL_43_12</name>
    <dbReference type="NCBI Taxonomy" id="1798692"/>
    <lineage>
        <taxon>Bacteria</taxon>
        <taxon>Candidatus Magasanikiibacteriota</taxon>
    </lineage>
</organism>
<dbReference type="InterPro" id="IPR017937">
    <property type="entry name" value="Thioredoxin_CS"/>
</dbReference>
<dbReference type="GO" id="GO:0015035">
    <property type="term" value="F:protein-disulfide reductase activity"/>
    <property type="evidence" value="ECO:0007669"/>
    <property type="project" value="UniProtKB-UniRule"/>
</dbReference>
<evidence type="ECO:0000256" key="4">
    <source>
        <dbReference type="ARBA" id="ARBA00023157"/>
    </source>
</evidence>
<keyword evidence="2" id="KW-0813">Transport</keyword>
<dbReference type="PANTHER" id="PTHR45663">
    <property type="entry name" value="GEO12009P1"/>
    <property type="match status" value="1"/>
</dbReference>
<comment type="caution">
    <text evidence="11">The sequence shown here is derived from an EMBL/GenBank/DDBJ whole genome shotgun (WGS) entry which is preliminary data.</text>
</comment>
<dbReference type="PANTHER" id="PTHR45663:SF11">
    <property type="entry name" value="GEO12009P1"/>
    <property type="match status" value="1"/>
</dbReference>
<dbReference type="GO" id="GO:0005829">
    <property type="term" value="C:cytosol"/>
    <property type="evidence" value="ECO:0007669"/>
    <property type="project" value="TreeGrafter"/>
</dbReference>
<feature type="site" description="Contributes to redox potential value" evidence="8">
    <location>
        <position position="33"/>
    </location>
</feature>
<dbReference type="PIRSF" id="PIRSF000077">
    <property type="entry name" value="Thioredoxin"/>
    <property type="match status" value="1"/>
</dbReference>
<dbReference type="STRING" id="1798692.A3G00_00160"/>
<keyword evidence="5 9" id="KW-0676">Redox-active center</keyword>
<dbReference type="CDD" id="cd02947">
    <property type="entry name" value="TRX_family"/>
    <property type="match status" value="1"/>
</dbReference>
<evidence type="ECO:0000256" key="7">
    <source>
        <dbReference type="PIRNR" id="PIRNR000077"/>
    </source>
</evidence>
<evidence type="ECO:0000313" key="11">
    <source>
        <dbReference type="EMBL" id="OGH74457.1"/>
    </source>
</evidence>
<keyword evidence="3" id="KW-0249">Electron transport</keyword>
<dbReference type="InterPro" id="IPR013766">
    <property type="entry name" value="Thioredoxin_domain"/>
</dbReference>
<dbReference type="SUPFAM" id="SSF52833">
    <property type="entry name" value="Thioredoxin-like"/>
    <property type="match status" value="1"/>
</dbReference>
<keyword evidence="4 9" id="KW-1015">Disulfide bond</keyword>
<dbReference type="EMBL" id="MFQN01000014">
    <property type="protein sequence ID" value="OGH74457.1"/>
    <property type="molecule type" value="Genomic_DNA"/>
</dbReference>
<dbReference type="NCBIfam" id="TIGR01068">
    <property type="entry name" value="thioredoxin"/>
    <property type="match status" value="1"/>
</dbReference>
<evidence type="ECO:0000256" key="8">
    <source>
        <dbReference type="PIRSR" id="PIRSR000077-1"/>
    </source>
</evidence>
<dbReference type="PRINTS" id="PR00421">
    <property type="entry name" value="THIOREDOXIN"/>
</dbReference>
<feature type="active site" description="Nucleophile" evidence="8">
    <location>
        <position position="31"/>
    </location>
</feature>
<evidence type="ECO:0000256" key="3">
    <source>
        <dbReference type="ARBA" id="ARBA00022982"/>
    </source>
</evidence>
<dbReference type="PROSITE" id="PS51352">
    <property type="entry name" value="THIOREDOXIN_2"/>
    <property type="match status" value="1"/>
</dbReference>
<feature type="active site" description="Nucleophile" evidence="8">
    <location>
        <position position="34"/>
    </location>
</feature>
<dbReference type="InterPro" id="IPR005746">
    <property type="entry name" value="Thioredoxin"/>
</dbReference>
<dbReference type="Gene3D" id="3.40.30.10">
    <property type="entry name" value="Glutaredoxin"/>
    <property type="match status" value="1"/>
</dbReference>
<gene>
    <name evidence="11" type="ORF">A3G00_00160</name>
</gene>
<evidence type="ECO:0000256" key="2">
    <source>
        <dbReference type="ARBA" id="ARBA00022448"/>
    </source>
</evidence>
<evidence type="ECO:0000256" key="5">
    <source>
        <dbReference type="ARBA" id="ARBA00023284"/>
    </source>
</evidence>
<dbReference type="FunFam" id="3.40.30.10:FF:000001">
    <property type="entry name" value="Thioredoxin"/>
    <property type="match status" value="1"/>
</dbReference>
<dbReference type="Proteomes" id="UP000178347">
    <property type="component" value="Unassembled WGS sequence"/>
</dbReference>
<sequence>MSEAHFTDANFESEVLKSKVPVLVDFWAPWCGPCQMMGPIVEELAKEFDTAKAKIGKVNVDESQVTAGKYKVMSVPTFFVFKNGEVVDQMVGGVSKEKLAGMLKKHVS</sequence>